<proteinExistence type="evidence at transcript level"/>
<dbReference type="EMBL" id="DQ536144">
    <property type="protein sequence ID" value="ABG37637.1"/>
    <property type="molecule type" value="mRNA"/>
</dbReference>
<comment type="subcellular location">
    <subcellularLocation>
        <location evidence="1">Nucleus</location>
    </subcellularLocation>
</comment>
<organism evidence="4">
    <name type="scientific">Populus trichocarpa</name>
    <name type="common">Western balsam poplar</name>
    <name type="synonym">Populus balsamifera subsp. trichocarpa</name>
    <dbReference type="NCBI Taxonomy" id="3694"/>
    <lineage>
        <taxon>Eukaryota</taxon>
        <taxon>Viridiplantae</taxon>
        <taxon>Streptophyta</taxon>
        <taxon>Embryophyta</taxon>
        <taxon>Tracheophyta</taxon>
        <taxon>Spermatophyta</taxon>
        <taxon>Magnoliopsida</taxon>
        <taxon>eudicotyledons</taxon>
        <taxon>Gunneridae</taxon>
        <taxon>Pentapetalae</taxon>
        <taxon>rosids</taxon>
        <taxon>fabids</taxon>
        <taxon>Malpighiales</taxon>
        <taxon>Salicaceae</taxon>
        <taxon>Saliceae</taxon>
        <taxon>Populus</taxon>
    </lineage>
</organism>
<dbReference type="SUPFAM" id="SSF89817">
    <property type="entry name" value="Mago nashi protein"/>
    <property type="match status" value="1"/>
</dbReference>
<dbReference type="GO" id="GO:0035145">
    <property type="term" value="C:exon-exon junction complex"/>
    <property type="evidence" value="ECO:0000318"/>
    <property type="project" value="GO_Central"/>
</dbReference>
<reference evidence="4" key="1">
    <citation type="submission" date="2006-05" db="EMBL/GenBank/DDBJ databases">
        <title>Cloning and characterization of non-RGAs based on NBS domain.</title>
        <authorList>
            <person name="Zhang Z.Y."/>
            <person name="Zhang Q."/>
        </authorList>
    </citation>
    <scope>NUCLEOTIDE SEQUENCE</scope>
</reference>
<dbReference type="Gene3D" id="3.30.1560.10">
    <property type="entry name" value="Mago nashi"/>
    <property type="match status" value="1"/>
</dbReference>
<protein>
    <submittedName>
        <fullName evidence="4">Mago nashi-like protein</fullName>
    </submittedName>
</protein>
<dbReference type="STRING" id="3694.Q0ZCF1"/>
<dbReference type="CDD" id="cd11295">
    <property type="entry name" value="Mago_nashi"/>
    <property type="match status" value="1"/>
</dbReference>
<dbReference type="InterPro" id="IPR004023">
    <property type="entry name" value="Mago_nashi"/>
</dbReference>
<dbReference type="AlphaFoldDB" id="Q0ZCF1"/>
<dbReference type="InterPro" id="IPR036605">
    <property type="entry name" value="Mago_nashi_sf"/>
</dbReference>
<dbReference type="HOGENOM" id="CLU_1087391_0_0_1"/>
<comment type="similarity">
    <text evidence="2">Belongs to the mago nashi family.</text>
</comment>
<dbReference type="GO" id="GO:0008380">
    <property type="term" value="P:RNA splicing"/>
    <property type="evidence" value="ECO:0000318"/>
    <property type="project" value="GO_Central"/>
</dbReference>
<dbReference type="PANTHER" id="PTHR12638:SF0">
    <property type="entry name" value="MAGO HOMOLOG, EXON JUNCTION COMPLEX SUBUNIT-RELATED"/>
    <property type="match status" value="1"/>
</dbReference>
<evidence type="ECO:0000256" key="2">
    <source>
        <dbReference type="ARBA" id="ARBA00009270"/>
    </source>
</evidence>
<evidence type="ECO:0000256" key="1">
    <source>
        <dbReference type="ARBA" id="ARBA00004123"/>
    </source>
</evidence>
<dbReference type="Pfam" id="PF02792">
    <property type="entry name" value="Mago_nashi"/>
    <property type="match status" value="1"/>
</dbReference>
<sequence length="256" mass="29536">MAATEGDNGEFYLRYYVGHRGKFGHEFLEFEFRPDGKLRYANNSNYKNDTMIRKEVFLTPAVLKECRRIISESEIMKEDDNNWPEPDRVGKQELEIVMGNEHISFTTSKIGSLVDVHSSQDPEGLRIFYYLVQEFELVFVHKYCLFLSEAVQGFINAWIDEYFVDWNDPASSDVGTFSLQMASIKTLIEPWITANIEEGVKLVSTPHHRVREENFSTLFQGAQVLHVLFIPPMFYRRVSNILSKPTMPAIGTTKGT</sequence>
<dbReference type="FunFam" id="3.30.1560.10:FF:000001">
    <property type="entry name" value="Protein mago nashi homolog"/>
    <property type="match status" value="1"/>
</dbReference>
<dbReference type="eggNOG" id="KOG3392">
    <property type="taxonomic scope" value="Eukaryota"/>
</dbReference>
<name>Q0ZCF1_POPTR</name>
<keyword evidence="3" id="KW-0539">Nucleus</keyword>
<evidence type="ECO:0000256" key="3">
    <source>
        <dbReference type="ARBA" id="ARBA00023242"/>
    </source>
</evidence>
<dbReference type="PANTHER" id="PTHR12638">
    <property type="entry name" value="PROTEIN MAGO NASHI HOMOLOG"/>
    <property type="match status" value="1"/>
</dbReference>
<accession>Q0ZCF1</accession>
<evidence type="ECO:0000313" key="4">
    <source>
        <dbReference type="EMBL" id="ABG37637.1"/>
    </source>
</evidence>